<dbReference type="GO" id="GO:0009881">
    <property type="term" value="F:photoreceptor activity"/>
    <property type="evidence" value="ECO:0007669"/>
    <property type="project" value="UniProtKB-KW"/>
</dbReference>
<evidence type="ECO:0000256" key="3">
    <source>
        <dbReference type="ARBA" id="ARBA00022991"/>
    </source>
</evidence>
<dbReference type="InterPro" id="IPR001294">
    <property type="entry name" value="Phytochrome"/>
</dbReference>
<dbReference type="Pfam" id="PF01590">
    <property type="entry name" value="GAF"/>
    <property type="match status" value="1"/>
</dbReference>
<dbReference type="GO" id="GO:0009584">
    <property type="term" value="P:detection of visible light"/>
    <property type="evidence" value="ECO:0007669"/>
    <property type="project" value="InterPro"/>
</dbReference>
<dbReference type="SMART" id="SM00267">
    <property type="entry name" value="GGDEF"/>
    <property type="match status" value="1"/>
</dbReference>
<keyword evidence="3" id="KW-0157">Chromophore</keyword>
<proteinExistence type="predicted"/>
<dbReference type="Gene3D" id="3.30.70.270">
    <property type="match status" value="1"/>
</dbReference>
<feature type="domain" description="Phytochrome chromophore attachment site" evidence="5">
    <location>
        <begin position="17"/>
        <end position="177"/>
    </location>
</feature>
<evidence type="ECO:0000259" key="5">
    <source>
        <dbReference type="PROSITE" id="PS50046"/>
    </source>
</evidence>
<dbReference type="Pfam" id="PF00990">
    <property type="entry name" value="GGDEF"/>
    <property type="match status" value="1"/>
</dbReference>
<feature type="domain" description="GGDEF" evidence="7">
    <location>
        <begin position="457"/>
        <end position="590"/>
    </location>
</feature>
<dbReference type="OrthoDB" id="431840at2"/>
<dbReference type="InterPro" id="IPR035919">
    <property type="entry name" value="EAL_sf"/>
</dbReference>
<dbReference type="InterPro" id="IPR052155">
    <property type="entry name" value="Biofilm_reg_signaling"/>
</dbReference>
<dbReference type="PROSITE" id="PS50046">
    <property type="entry name" value="PHYTOCHROME_2"/>
    <property type="match status" value="1"/>
</dbReference>
<evidence type="ECO:0000256" key="4">
    <source>
        <dbReference type="ARBA" id="ARBA00023170"/>
    </source>
</evidence>
<dbReference type="PANTHER" id="PTHR44757:SF2">
    <property type="entry name" value="BIOFILM ARCHITECTURE MAINTENANCE PROTEIN MBAA"/>
    <property type="match status" value="1"/>
</dbReference>
<evidence type="ECO:0000256" key="2">
    <source>
        <dbReference type="ARBA" id="ARBA00022606"/>
    </source>
</evidence>
<dbReference type="SMART" id="SM00052">
    <property type="entry name" value="EAL"/>
    <property type="match status" value="1"/>
</dbReference>
<dbReference type="InterPro" id="IPR016132">
    <property type="entry name" value="Phyto_chromo_attachment"/>
</dbReference>
<dbReference type="PROSITE" id="PS50887">
    <property type="entry name" value="GGDEF"/>
    <property type="match status" value="1"/>
</dbReference>
<keyword evidence="2" id="KW-0716">Sensory transduction</keyword>
<dbReference type="PANTHER" id="PTHR44757">
    <property type="entry name" value="DIGUANYLATE CYCLASE DGCP"/>
    <property type="match status" value="1"/>
</dbReference>
<dbReference type="InterPro" id="IPR013515">
    <property type="entry name" value="Phytochrome_cen-reg"/>
</dbReference>
<keyword evidence="9" id="KW-1185">Reference proteome</keyword>
<dbReference type="SUPFAM" id="SSF141868">
    <property type="entry name" value="EAL domain-like"/>
    <property type="match status" value="1"/>
</dbReference>
<dbReference type="EMBL" id="QVFV01000006">
    <property type="protein sequence ID" value="RZM76153.1"/>
    <property type="molecule type" value="Genomic_DNA"/>
</dbReference>
<dbReference type="InterPro" id="IPR029016">
    <property type="entry name" value="GAF-like_dom_sf"/>
</dbReference>
<dbReference type="AlphaFoldDB" id="A0A4Q7E3F1"/>
<dbReference type="InterPro" id="IPR029787">
    <property type="entry name" value="Nucleotide_cyclase"/>
</dbReference>
<dbReference type="InterPro" id="IPR001633">
    <property type="entry name" value="EAL_dom"/>
</dbReference>
<protein>
    <submittedName>
        <fullName evidence="8">EAL domain-containing protein</fullName>
    </submittedName>
</protein>
<dbReference type="GO" id="GO:0006355">
    <property type="term" value="P:regulation of DNA-templated transcription"/>
    <property type="evidence" value="ECO:0007669"/>
    <property type="project" value="InterPro"/>
</dbReference>
<evidence type="ECO:0000313" key="9">
    <source>
        <dbReference type="Proteomes" id="UP000292459"/>
    </source>
</evidence>
<dbReference type="FunFam" id="3.30.70.270:FF:000001">
    <property type="entry name" value="Diguanylate cyclase domain protein"/>
    <property type="match status" value="1"/>
</dbReference>
<feature type="domain" description="EAL" evidence="6">
    <location>
        <begin position="599"/>
        <end position="853"/>
    </location>
</feature>
<dbReference type="SUPFAM" id="SSF55073">
    <property type="entry name" value="Nucleotide cyclase"/>
    <property type="match status" value="1"/>
</dbReference>
<dbReference type="SMART" id="SM00065">
    <property type="entry name" value="GAF"/>
    <property type="match status" value="2"/>
</dbReference>
<keyword evidence="1" id="KW-0600">Photoreceptor protein</keyword>
<dbReference type="NCBIfam" id="TIGR00254">
    <property type="entry name" value="GGDEF"/>
    <property type="match status" value="1"/>
</dbReference>
<keyword evidence="4" id="KW-0675">Receptor</keyword>
<evidence type="ECO:0000259" key="7">
    <source>
        <dbReference type="PROSITE" id="PS50887"/>
    </source>
</evidence>
<dbReference type="Pfam" id="PF00563">
    <property type="entry name" value="EAL"/>
    <property type="match status" value="1"/>
</dbReference>
<dbReference type="PRINTS" id="PR01033">
    <property type="entry name" value="PHYTOCHROME"/>
</dbReference>
<gene>
    <name evidence="8" type="ORF">DYY88_18880</name>
</gene>
<dbReference type="SUPFAM" id="SSF55781">
    <property type="entry name" value="GAF domain-like"/>
    <property type="match status" value="2"/>
</dbReference>
<dbReference type="CDD" id="cd01948">
    <property type="entry name" value="EAL"/>
    <property type="match status" value="1"/>
</dbReference>
<name>A0A4Q7E3F1_9CYAN</name>
<dbReference type="Proteomes" id="UP000292459">
    <property type="component" value="Unassembled WGS sequence"/>
</dbReference>
<dbReference type="Pfam" id="PF00360">
    <property type="entry name" value="PHY"/>
    <property type="match status" value="1"/>
</dbReference>
<evidence type="ECO:0000259" key="6">
    <source>
        <dbReference type="PROSITE" id="PS50883"/>
    </source>
</evidence>
<dbReference type="InterPro" id="IPR000160">
    <property type="entry name" value="GGDEF_dom"/>
</dbReference>
<dbReference type="FunFam" id="3.20.20.450:FF:000001">
    <property type="entry name" value="Cyclic di-GMP phosphodiesterase yahA"/>
    <property type="match status" value="1"/>
</dbReference>
<dbReference type="InterPro" id="IPR003018">
    <property type="entry name" value="GAF"/>
</dbReference>
<reference evidence="8 9" key="1">
    <citation type="submission" date="2018-11" db="EMBL/GenBank/DDBJ databases">
        <title>Whole genome sequencing of an environmental sample.</title>
        <authorList>
            <person name="Sarangi A.N."/>
            <person name="Singh D."/>
            <person name="Tripathy S."/>
        </authorList>
    </citation>
    <scope>NUCLEOTIDE SEQUENCE [LARGE SCALE GENOMIC DNA]</scope>
    <source>
        <strain evidence="8 9">Lakshadweep</strain>
    </source>
</reference>
<dbReference type="Gene3D" id="3.20.20.450">
    <property type="entry name" value="EAL domain"/>
    <property type="match status" value="1"/>
</dbReference>
<evidence type="ECO:0000256" key="1">
    <source>
        <dbReference type="ARBA" id="ARBA00022543"/>
    </source>
</evidence>
<dbReference type="Gene3D" id="3.30.450.40">
    <property type="match status" value="2"/>
</dbReference>
<organism evidence="8 9">
    <name type="scientific">Leptolyngbya iicbica LK</name>
    <dbReference type="NCBI Taxonomy" id="2294035"/>
    <lineage>
        <taxon>Bacteria</taxon>
        <taxon>Bacillati</taxon>
        <taxon>Cyanobacteriota</taxon>
        <taxon>Cyanophyceae</taxon>
        <taxon>Leptolyngbyales</taxon>
        <taxon>Leptolyngbyaceae</taxon>
        <taxon>Leptolyngbya group</taxon>
        <taxon>Leptolyngbya</taxon>
        <taxon>Leptolyngbya iicbica</taxon>
    </lineage>
</organism>
<dbReference type="PROSITE" id="PS50883">
    <property type="entry name" value="EAL"/>
    <property type="match status" value="1"/>
</dbReference>
<evidence type="ECO:0000313" key="8">
    <source>
        <dbReference type="EMBL" id="RZM76153.1"/>
    </source>
</evidence>
<sequence length="865" mass="96663">MQNALHRMTNRIRHSLELREILEAAVVEIRDFINVDRVKIYRFHADGSGEVVAESIDGERLPTLLGLNFPAEDIPEQARQLFVKARARIAVDVVSQQQICSQLDNMDTGASLEIEQIRYHPVDACHVEYLQNMGVCASLVLPILHQQQLWGLLVAHHTESRDYSPLELQILQLLVDQLSIAIAQAHLLIQMRQQVTQEATLNRINQWLHSPQDLATIHQSVLSEAIATLNGVGGRLYVSASPTGQVAHLHHQGEQPTLADLEESPFWQQAMGMDITTSERESPPALTPLTPLSAANHNVFETADAPVRIYSIDDLYQVSELADLAIAFEGTQIRSLLLVPLAYRHQCIGCLTIFRAEIETERLWAGRVDQDPRNHRPRASFEAWREVRQGVAQAWQPHELKLAQTIGTHLYMSIMQRRIEEAMRHQASHDPLTGLPNRLLFNERLALALASAHQSGSSLAVMFIDMDRFKVINDSLGHDTGDLLLRQFAQRLTHSLKQTDTVARWGGDEFTVILPQIHSGQQATYIAERIIQSLQTPFSCNGHDLHMTTSVGIAIAPYDGQDAETLLKHADTAMYRAKQQGKNQFQLYAPEMNEAALDQLVLTNDLHHALRRHELVLYYQPQVDLQTGQIVGLEALVRWQHPERGLLSPGQFIPLAEETGQIHAISQWVLHTACTHNYAWQQAGLPPVRVAVNLSAQQFQNHDLPRLIQRTLLETGLPPQHLEVEITETIAIANPEKAIAILQQLRQMGVQTALDDFGTGYSSLSILQQFPLHQLKIDRAFIRHLAPGTKEAALVRAIVNLGHGLGLTLVAEGVETVEQQTFLQAIGCNAMQGYLFSQPVSAAAIPDLLQATLARTSSTKAWNLN</sequence>
<comment type="caution">
    <text evidence="8">The sequence shown here is derived from an EMBL/GenBank/DDBJ whole genome shotgun (WGS) entry which is preliminary data.</text>
</comment>
<accession>A0A4Q7E3F1</accession>
<dbReference type="CDD" id="cd01949">
    <property type="entry name" value="GGDEF"/>
    <property type="match status" value="1"/>
</dbReference>
<dbReference type="InterPro" id="IPR043128">
    <property type="entry name" value="Rev_trsase/Diguanyl_cyclase"/>
</dbReference>